<dbReference type="PROSITE" id="PS50893">
    <property type="entry name" value="ABC_TRANSPORTER_2"/>
    <property type="match status" value="1"/>
</dbReference>
<dbReference type="Pfam" id="PF00005">
    <property type="entry name" value="ABC_tran"/>
    <property type="match status" value="1"/>
</dbReference>
<comment type="caution">
    <text evidence="5">The sequence shown here is derived from an EMBL/GenBank/DDBJ whole genome shotgun (WGS) entry which is preliminary data.</text>
</comment>
<evidence type="ECO:0000256" key="1">
    <source>
        <dbReference type="ARBA" id="ARBA00022448"/>
    </source>
</evidence>
<dbReference type="Proteomes" id="UP000650466">
    <property type="component" value="Unassembled WGS sequence"/>
</dbReference>
<dbReference type="PANTHER" id="PTHR42939:SF1">
    <property type="entry name" value="ABC TRANSPORTER ATP-BINDING PROTEIN ALBC-RELATED"/>
    <property type="match status" value="1"/>
</dbReference>
<keyword evidence="1" id="KW-0813">Transport</keyword>
<evidence type="ECO:0000313" key="5">
    <source>
        <dbReference type="EMBL" id="MBD0379608.1"/>
    </source>
</evidence>
<proteinExistence type="predicted"/>
<dbReference type="InterPro" id="IPR027417">
    <property type="entry name" value="P-loop_NTPase"/>
</dbReference>
<dbReference type="EMBL" id="JACVVD010000002">
    <property type="protein sequence ID" value="MBD0379608.1"/>
    <property type="molecule type" value="Genomic_DNA"/>
</dbReference>
<keyword evidence="2" id="KW-0547">Nucleotide-binding</keyword>
<sequence>MWISRRLSNENSEEEEVLRSSIITLTNVTKMYDRDKGIKNINLSVNEHEIHGLIGMNGAGKTSIIKAMLLQMLIDEGTISWQGNVINMKDEVSYRKRIGYVPDDEVLLDHLTPYEIIEFTGFAYEMTKDKIRQNAEGLFQVLQLSELHMNVGGFSRGMRKKVQLAAALLSNPKLLILDEPIAGFDPQVIYMIKQLLREWKLKGNGVLISTHDMGFAEQLCDRVTLIHRGEVLLSGSVSGMLAEHGCQSLEELFISLTLMPSAKELVKDVVANL</sequence>
<feature type="domain" description="ABC transporter" evidence="4">
    <location>
        <begin position="23"/>
        <end position="253"/>
    </location>
</feature>
<dbReference type="CDD" id="cd03230">
    <property type="entry name" value="ABC_DR_subfamily_A"/>
    <property type="match status" value="1"/>
</dbReference>
<dbReference type="Gene3D" id="3.40.50.300">
    <property type="entry name" value="P-loop containing nucleotide triphosphate hydrolases"/>
    <property type="match status" value="1"/>
</dbReference>
<dbReference type="GO" id="GO:0016887">
    <property type="term" value="F:ATP hydrolysis activity"/>
    <property type="evidence" value="ECO:0007669"/>
    <property type="project" value="InterPro"/>
</dbReference>
<reference evidence="5" key="1">
    <citation type="submission" date="2020-09" db="EMBL/GenBank/DDBJ databases">
        <title>Draft Genome Sequence of Paenibacillus sp. WST5.</title>
        <authorList>
            <person name="Bao Z."/>
        </authorList>
    </citation>
    <scope>NUCLEOTIDE SEQUENCE</scope>
    <source>
        <strain evidence="5">WST5</strain>
    </source>
</reference>
<evidence type="ECO:0000313" key="6">
    <source>
        <dbReference type="Proteomes" id="UP000650466"/>
    </source>
</evidence>
<organism evidence="5 6">
    <name type="scientific">Paenibacillus sedimenti</name>
    <dbReference type="NCBI Taxonomy" id="2770274"/>
    <lineage>
        <taxon>Bacteria</taxon>
        <taxon>Bacillati</taxon>
        <taxon>Bacillota</taxon>
        <taxon>Bacilli</taxon>
        <taxon>Bacillales</taxon>
        <taxon>Paenibacillaceae</taxon>
        <taxon>Paenibacillus</taxon>
    </lineage>
</organism>
<evidence type="ECO:0000259" key="4">
    <source>
        <dbReference type="PROSITE" id="PS50893"/>
    </source>
</evidence>
<name>A0A926KM12_9BACL</name>
<dbReference type="InterPro" id="IPR051782">
    <property type="entry name" value="ABC_Transporter_VariousFunc"/>
</dbReference>
<keyword evidence="6" id="KW-1185">Reference proteome</keyword>
<dbReference type="SUPFAM" id="SSF52540">
    <property type="entry name" value="P-loop containing nucleoside triphosphate hydrolases"/>
    <property type="match status" value="1"/>
</dbReference>
<keyword evidence="3 5" id="KW-0067">ATP-binding</keyword>
<dbReference type="AlphaFoldDB" id="A0A926KM12"/>
<dbReference type="PANTHER" id="PTHR42939">
    <property type="entry name" value="ABC TRANSPORTER ATP-BINDING PROTEIN ALBC-RELATED"/>
    <property type="match status" value="1"/>
</dbReference>
<evidence type="ECO:0000256" key="2">
    <source>
        <dbReference type="ARBA" id="ARBA00022741"/>
    </source>
</evidence>
<dbReference type="GO" id="GO:0005524">
    <property type="term" value="F:ATP binding"/>
    <property type="evidence" value="ECO:0007669"/>
    <property type="project" value="UniProtKB-KW"/>
</dbReference>
<accession>A0A926KM12</accession>
<dbReference type="InterPro" id="IPR003439">
    <property type="entry name" value="ABC_transporter-like_ATP-bd"/>
</dbReference>
<gene>
    <name evidence="5" type="ORF">ICC18_05725</name>
</gene>
<protein>
    <submittedName>
        <fullName evidence="5">ABC transporter ATP-binding protein</fullName>
    </submittedName>
</protein>
<evidence type="ECO:0000256" key="3">
    <source>
        <dbReference type="ARBA" id="ARBA00022840"/>
    </source>
</evidence>